<name>A0A8S4SF97_9NEOP</name>
<protein>
    <submittedName>
        <fullName evidence="2">Jg26664 protein</fullName>
    </submittedName>
</protein>
<dbReference type="PANTHER" id="PTHR33198:SF19">
    <property type="entry name" value="CCHC-TYPE DOMAIN-CONTAINING PROTEIN"/>
    <property type="match status" value="1"/>
</dbReference>
<dbReference type="OrthoDB" id="6492514at2759"/>
<dbReference type="Pfam" id="PF03732">
    <property type="entry name" value="Retrotrans_gag"/>
    <property type="match status" value="1"/>
</dbReference>
<feature type="domain" description="Retrotransposon gag" evidence="1">
    <location>
        <begin position="64"/>
        <end position="135"/>
    </location>
</feature>
<dbReference type="EMBL" id="CAKXAJ010026156">
    <property type="protein sequence ID" value="CAH2259979.1"/>
    <property type="molecule type" value="Genomic_DNA"/>
</dbReference>
<evidence type="ECO:0000313" key="2">
    <source>
        <dbReference type="EMBL" id="CAH2259979.1"/>
    </source>
</evidence>
<keyword evidence="3" id="KW-1185">Reference proteome</keyword>
<sequence>MPIGKIEPLDLTSKHWPAYVRRIKQFIVLNEIRDELQVPMLITVVGEATYALMCDLCAPDHPENKSFDTLTELVTNHLEPQRSEIAERHVFRQRRQRPDESLTEYLQHLKHLAVTCNFGTRLEEDLRDQFVSGLASDVMRSRIFAEKS</sequence>
<gene>
    <name evidence="2" type="primary">jg26664</name>
    <name evidence="2" type="ORF">PAEG_LOCUS23672</name>
</gene>
<dbReference type="InterPro" id="IPR005162">
    <property type="entry name" value="Retrotrans_gag_dom"/>
</dbReference>
<dbReference type="Proteomes" id="UP000838756">
    <property type="component" value="Unassembled WGS sequence"/>
</dbReference>
<accession>A0A8S4SF97</accession>
<organism evidence="2 3">
    <name type="scientific">Pararge aegeria aegeria</name>
    <dbReference type="NCBI Taxonomy" id="348720"/>
    <lineage>
        <taxon>Eukaryota</taxon>
        <taxon>Metazoa</taxon>
        <taxon>Ecdysozoa</taxon>
        <taxon>Arthropoda</taxon>
        <taxon>Hexapoda</taxon>
        <taxon>Insecta</taxon>
        <taxon>Pterygota</taxon>
        <taxon>Neoptera</taxon>
        <taxon>Endopterygota</taxon>
        <taxon>Lepidoptera</taxon>
        <taxon>Glossata</taxon>
        <taxon>Ditrysia</taxon>
        <taxon>Papilionoidea</taxon>
        <taxon>Nymphalidae</taxon>
        <taxon>Satyrinae</taxon>
        <taxon>Satyrini</taxon>
        <taxon>Parargina</taxon>
        <taxon>Pararge</taxon>
    </lineage>
</organism>
<evidence type="ECO:0000259" key="1">
    <source>
        <dbReference type="Pfam" id="PF03732"/>
    </source>
</evidence>
<proteinExistence type="predicted"/>
<dbReference type="AlphaFoldDB" id="A0A8S4SF97"/>
<comment type="caution">
    <text evidence="2">The sequence shown here is derived from an EMBL/GenBank/DDBJ whole genome shotgun (WGS) entry which is preliminary data.</text>
</comment>
<reference evidence="2" key="1">
    <citation type="submission" date="2022-03" db="EMBL/GenBank/DDBJ databases">
        <authorList>
            <person name="Lindestad O."/>
        </authorList>
    </citation>
    <scope>NUCLEOTIDE SEQUENCE</scope>
</reference>
<evidence type="ECO:0000313" key="3">
    <source>
        <dbReference type="Proteomes" id="UP000838756"/>
    </source>
</evidence>
<dbReference type="PANTHER" id="PTHR33198">
    <property type="entry name" value="ANK_REP_REGION DOMAIN-CONTAINING PROTEIN-RELATED"/>
    <property type="match status" value="1"/>
</dbReference>